<dbReference type="STRING" id="5364.A0A5C3N4N6"/>
<evidence type="ECO:0000313" key="14">
    <source>
        <dbReference type="EMBL" id="TFK52370.1"/>
    </source>
</evidence>
<dbReference type="PANTHER" id="PTHR21330">
    <property type="entry name" value="E3 SUMO-PROTEIN LIGASE NSE2"/>
    <property type="match status" value="1"/>
</dbReference>
<protein>
    <recommendedName>
        <fullName evidence="13">SP-RING-type domain-containing protein</fullName>
    </recommendedName>
</protein>
<evidence type="ECO:0000256" key="1">
    <source>
        <dbReference type="ARBA" id="ARBA00004123"/>
    </source>
</evidence>
<feature type="coiled-coil region" evidence="11">
    <location>
        <begin position="140"/>
        <end position="177"/>
    </location>
</feature>
<feature type="compositionally biased region" description="Acidic residues" evidence="12">
    <location>
        <begin position="17"/>
        <end position="34"/>
    </location>
</feature>
<dbReference type="AlphaFoldDB" id="A0A5C3N4N6"/>
<evidence type="ECO:0000256" key="10">
    <source>
        <dbReference type="PROSITE-ProRule" id="PRU00452"/>
    </source>
</evidence>
<evidence type="ECO:0000256" key="7">
    <source>
        <dbReference type="ARBA" id="ARBA00022786"/>
    </source>
</evidence>
<keyword evidence="5" id="KW-0479">Metal-binding</keyword>
<dbReference type="SUPFAM" id="SSF57850">
    <property type="entry name" value="RING/U-box"/>
    <property type="match status" value="1"/>
</dbReference>
<evidence type="ECO:0000256" key="8">
    <source>
        <dbReference type="ARBA" id="ARBA00022833"/>
    </source>
</evidence>
<evidence type="ECO:0000256" key="11">
    <source>
        <dbReference type="SAM" id="Coils"/>
    </source>
</evidence>
<evidence type="ECO:0000256" key="4">
    <source>
        <dbReference type="ARBA" id="ARBA00022679"/>
    </source>
</evidence>
<evidence type="ECO:0000256" key="3">
    <source>
        <dbReference type="ARBA" id="ARBA00008212"/>
    </source>
</evidence>
<evidence type="ECO:0000256" key="9">
    <source>
        <dbReference type="ARBA" id="ARBA00023242"/>
    </source>
</evidence>
<dbReference type="PROSITE" id="PS51044">
    <property type="entry name" value="ZF_SP_RING"/>
    <property type="match status" value="1"/>
</dbReference>
<feature type="region of interest" description="Disordered" evidence="12">
    <location>
        <begin position="298"/>
        <end position="332"/>
    </location>
</feature>
<keyword evidence="7" id="KW-0833">Ubl conjugation pathway</keyword>
<dbReference type="EMBL" id="ML213509">
    <property type="protein sequence ID" value="TFK52370.1"/>
    <property type="molecule type" value="Genomic_DNA"/>
</dbReference>
<dbReference type="InterPro" id="IPR004181">
    <property type="entry name" value="Znf_MIZ"/>
</dbReference>
<dbReference type="InterPro" id="IPR026846">
    <property type="entry name" value="Nse2(Mms21)"/>
</dbReference>
<sequence>MPAVTTGRRRTRREATEEPVVEDHADEQEDDQEEEQPRRSAKSVKKEKLTAKIEVDADNEDDDQEVAGQIDVRNFKDQPLDEKNGRKLGGLATDWATMAQTLNASGFSIFKELGPSMAEVADGEESGKTLIDLDITMRGLIDLENEMRCYEKTLDDLQQLVLQNEKIDNVIERYEEQLAVNINAYKNKTSRQKYGKHKEYADFKQRIFEVQQPDTAMPPISDFIAKEDGDDSDDDDEIEVGGMTQDYKCPLTLTILVSPLTAKPCHHSFSAAAIREYLKTGPKTCPAAGCRQTITVKDLEEDKDLERRAKAAARREARREDDEDSDAEEVVE</sequence>
<evidence type="ECO:0000313" key="15">
    <source>
        <dbReference type="Proteomes" id="UP000305948"/>
    </source>
</evidence>
<dbReference type="CDD" id="cd16651">
    <property type="entry name" value="SPL-RING_NSE2"/>
    <property type="match status" value="1"/>
</dbReference>
<dbReference type="InterPro" id="IPR013083">
    <property type="entry name" value="Znf_RING/FYVE/PHD"/>
</dbReference>
<dbReference type="GO" id="GO:0030915">
    <property type="term" value="C:Smc5-Smc6 complex"/>
    <property type="evidence" value="ECO:0007669"/>
    <property type="project" value="InterPro"/>
</dbReference>
<keyword evidence="11" id="KW-0175">Coiled coil</keyword>
<feature type="compositionally biased region" description="Acidic residues" evidence="12">
    <location>
        <begin position="321"/>
        <end position="332"/>
    </location>
</feature>
<name>A0A5C3N4N6_9AGAM</name>
<dbReference type="Pfam" id="PF11789">
    <property type="entry name" value="zf-Nse"/>
    <property type="match status" value="1"/>
</dbReference>
<dbReference type="OrthoDB" id="26899at2759"/>
<evidence type="ECO:0000256" key="2">
    <source>
        <dbReference type="ARBA" id="ARBA00004718"/>
    </source>
</evidence>
<dbReference type="Gene3D" id="3.30.40.10">
    <property type="entry name" value="Zinc/RING finger domain, C3HC4 (zinc finger)"/>
    <property type="match status" value="1"/>
</dbReference>
<dbReference type="GO" id="GO:0000724">
    <property type="term" value="P:double-strand break repair via homologous recombination"/>
    <property type="evidence" value="ECO:0007669"/>
    <property type="project" value="InterPro"/>
</dbReference>
<evidence type="ECO:0000256" key="6">
    <source>
        <dbReference type="ARBA" id="ARBA00022771"/>
    </source>
</evidence>
<comment type="subcellular location">
    <subcellularLocation>
        <location evidence="1">Nucleus</location>
    </subcellularLocation>
</comment>
<dbReference type="GO" id="GO:0016925">
    <property type="term" value="P:protein sumoylation"/>
    <property type="evidence" value="ECO:0007669"/>
    <property type="project" value="UniProtKB-UniPathway"/>
</dbReference>
<accession>A0A5C3N4N6</accession>
<feature type="domain" description="SP-RING-type" evidence="13">
    <location>
        <begin position="234"/>
        <end position="320"/>
    </location>
</feature>
<keyword evidence="8" id="KW-0862">Zinc</keyword>
<keyword evidence="15" id="KW-1185">Reference proteome</keyword>
<comment type="pathway">
    <text evidence="2">Protein modification; protein sumoylation.</text>
</comment>
<dbReference type="GO" id="GO:0005634">
    <property type="term" value="C:nucleus"/>
    <property type="evidence" value="ECO:0007669"/>
    <property type="project" value="UniProtKB-SubCell"/>
</dbReference>
<proteinExistence type="inferred from homology"/>
<evidence type="ECO:0000259" key="13">
    <source>
        <dbReference type="PROSITE" id="PS51044"/>
    </source>
</evidence>
<keyword evidence="9" id="KW-0539">Nucleus</keyword>
<dbReference type="GO" id="GO:0061665">
    <property type="term" value="F:SUMO ligase activity"/>
    <property type="evidence" value="ECO:0007669"/>
    <property type="project" value="TreeGrafter"/>
</dbReference>
<feature type="compositionally biased region" description="Basic and acidic residues" evidence="12">
    <location>
        <begin position="298"/>
        <end position="320"/>
    </location>
</feature>
<reference evidence="14 15" key="1">
    <citation type="journal article" date="2019" name="Nat. Ecol. Evol.">
        <title>Megaphylogeny resolves global patterns of mushroom evolution.</title>
        <authorList>
            <person name="Varga T."/>
            <person name="Krizsan K."/>
            <person name="Foldi C."/>
            <person name="Dima B."/>
            <person name="Sanchez-Garcia M."/>
            <person name="Sanchez-Ramirez S."/>
            <person name="Szollosi G.J."/>
            <person name="Szarkandi J.G."/>
            <person name="Papp V."/>
            <person name="Albert L."/>
            <person name="Andreopoulos W."/>
            <person name="Angelini C."/>
            <person name="Antonin V."/>
            <person name="Barry K.W."/>
            <person name="Bougher N.L."/>
            <person name="Buchanan P."/>
            <person name="Buyck B."/>
            <person name="Bense V."/>
            <person name="Catcheside P."/>
            <person name="Chovatia M."/>
            <person name="Cooper J."/>
            <person name="Damon W."/>
            <person name="Desjardin D."/>
            <person name="Finy P."/>
            <person name="Geml J."/>
            <person name="Haridas S."/>
            <person name="Hughes K."/>
            <person name="Justo A."/>
            <person name="Karasinski D."/>
            <person name="Kautmanova I."/>
            <person name="Kiss B."/>
            <person name="Kocsube S."/>
            <person name="Kotiranta H."/>
            <person name="LaButti K.M."/>
            <person name="Lechner B.E."/>
            <person name="Liimatainen K."/>
            <person name="Lipzen A."/>
            <person name="Lukacs Z."/>
            <person name="Mihaltcheva S."/>
            <person name="Morgado L.N."/>
            <person name="Niskanen T."/>
            <person name="Noordeloos M.E."/>
            <person name="Ohm R.A."/>
            <person name="Ortiz-Santana B."/>
            <person name="Ovrebo C."/>
            <person name="Racz N."/>
            <person name="Riley R."/>
            <person name="Savchenko A."/>
            <person name="Shiryaev A."/>
            <person name="Soop K."/>
            <person name="Spirin V."/>
            <person name="Szebenyi C."/>
            <person name="Tomsovsky M."/>
            <person name="Tulloss R.E."/>
            <person name="Uehling J."/>
            <person name="Grigoriev I.V."/>
            <person name="Vagvolgyi C."/>
            <person name="Papp T."/>
            <person name="Martin F.M."/>
            <person name="Miettinen O."/>
            <person name="Hibbett D.S."/>
            <person name="Nagy L.G."/>
        </authorList>
    </citation>
    <scope>NUCLEOTIDE SEQUENCE [LARGE SCALE GENOMIC DNA]</scope>
    <source>
        <strain evidence="14 15">OMC1185</strain>
    </source>
</reference>
<dbReference type="Proteomes" id="UP000305948">
    <property type="component" value="Unassembled WGS sequence"/>
</dbReference>
<feature type="compositionally biased region" description="Basic and acidic residues" evidence="12">
    <location>
        <begin position="44"/>
        <end position="55"/>
    </location>
</feature>
<dbReference type="PANTHER" id="PTHR21330:SF1">
    <property type="entry name" value="E3 SUMO-PROTEIN LIGASE NSE2"/>
    <property type="match status" value="1"/>
</dbReference>
<feature type="region of interest" description="Disordered" evidence="12">
    <location>
        <begin position="1"/>
        <end position="64"/>
    </location>
</feature>
<comment type="similarity">
    <text evidence="3">Belongs to the NSE2 family.</text>
</comment>
<keyword evidence="4" id="KW-0808">Transferase</keyword>
<evidence type="ECO:0000256" key="5">
    <source>
        <dbReference type="ARBA" id="ARBA00022723"/>
    </source>
</evidence>
<gene>
    <name evidence="14" type="ORF">OE88DRAFT_1807290</name>
</gene>
<organism evidence="14 15">
    <name type="scientific">Heliocybe sulcata</name>
    <dbReference type="NCBI Taxonomy" id="5364"/>
    <lineage>
        <taxon>Eukaryota</taxon>
        <taxon>Fungi</taxon>
        <taxon>Dikarya</taxon>
        <taxon>Basidiomycota</taxon>
        <taxon>Agaricomycotina</taxon>
        <taxon>Agaricomycetes</taxon>
        <taxon>Gloeophyllales</taxon>
        <taxon>Gloeophyllaceae</taxon>
        <taxon>Heliocybe</taxon>
    </lineage>
</organism>
<evidence type="ECO:0000256" key="12">
    <source>
        <dbReference type="SAM" id="MobiDB-lite"/>
    </source>
</evidence>
<dbReference type="UniPathway" id="UPA00886"/>
<keyword evidence="6 10" id="KW-0863">Zinc-finger</keyword>
<dbReference type="GO" id="GO:0008270">
    <property type="term" value="F:zinc ion binding"/>
    <property type="evidence" value="ECO:0007669"/>
    <property type="project" value="UniProtKB-KW"/>
</dbReference>